<dbReference type="EMBL" id="JASJOS010000021">
    <property type="protein sequence ID" value="MDJ1485610.1"/>
    <property type="molecule type" value="Genomic_DNA"/>
</dbReference>
<accession>A0AAE3QUB1</accession>
<evidence type="ECO:0000256" key="4">
    <source>
        <dbReference type="ARBA" id="ARBA00022723"/>
    </source>
</evidence>
<dbReference type="AlphaFoldDB" id="A0AAE3QUB1"/>
<dbReference type="SFLD" id="SFLDS00029">
    <property type="entry name" value="Radical_SAM"/>
    <property type="match status" value="1"/>
</dbReference>
<dbReference type="PROSITE" id="PS51918">
    <property type="entry name" value="RADICAL_SAM"/>
    <property type="match status" value="1"/>
</dbReference>
<keyword evidence="6" id="KW-0411">Iron-sulfur</keyword>
<evidence type="ECO:0000256" key="3">
    <source>
        <dbReference type="ARBA" id="ARBA00022691"/>
    </source>
</evidence>
<dbReference type="GO" id="GO:0046872">
    <property type="term" value="F:metal ion binding"/>
    <property type="evidence" value="ECO:0007669"/>
    <property type="project" value="UniProtKB-KW"/>
</dbReference>
<dbReference type="InterPro" id="IPR023867">
    <property type="entry name" value="Sulphatase_maturase_rSAM"/>
</dbReference>
<dbReference type="SFLD" id="SFLDG01067">
    <property type="entry name" value="SPASM/twitch_domain_containing"/>
    <property type="match status" value="1"/>
</dbReference>
<dbReference type="CDD" id="cd01335">
    <property type="entry name" value="Radical_SAM"/>
    <property type="match status" value="1"/>
</dbReference>
<feature type="domain" description="Radical SAM core" evidence="7">
    <location>
        <begin position="2"/>
        <end position="253"/>
    </location>
</feature>
<reference evidence="8" key="1">
    <citation type="submission" date="2023-05" db="EMBL/GenBank/DDBJ databases">
        <authorList>
            <person name="Zhang X."/>
        </authorList>
    </citation>
    <scope>NUCLEOTIDE SEQUENCE</scope>
    <source>
        <strain evidence="8">YF14B1</strain>
    </source>
</reference>
<dbReference type="PROSITE" id="PS01305">
    <property type="entry name" value="MOAA_NIFB_PQQE"/>
    <property type="match status" value="1"/>
</dbReference>
<sequence>MKKQPKCRSLILKVASRCNLNCSYCYMYNAGDSTYQYQPAAMSKQIVEAVLIKVKAHCKKHKLKHFDFIFHGGEPLLLPKQFYIDFVAKADETLRPEIIPHYSLQTNGTLLSVEWCKLLASLNIRLGVSLDGTAETNDRVRVDHRGKGSYHRIVKGLNTALQTSSYGFRPGLLCVIDPTSDPIATYNQLKNLSDTISFLLPYATYEHPPKDLTKSATPYADWLIAIYDQWIQQSHKPQIRIFQQIMELILGIDRGFEYLGSTKNEFLVIETDGGIEAAGALKVCGEGFTKAGMNILSDQLDDALQTDLIQLYYLSHHRLSRKCRLCSIKKICGGGYLPHRFRKKNGFDNPSVFCQDLMRLIAHIQNSLISMLSEEIVKQSGLIPLDYSLLKAYADLDV</sequence>
<dbReference type="GO" id="GO:0051539">
    <property type="term" value="F:4 iron, 4 sulfur cluster binding"/>
    <property type="evidence" value="ECO:0007669"/>
    <property type="project" value="UniProtKB-KW"/>
</dbReference>
<dbReference type="InterPro" id="IPR000385">
    <property type="entry name" value="MoaA_NifB_PqqE_Fe-S-bd_CS"/>
</dbReference>
<name>A0AAE3QUB1_9BACT</name>
<comment type="caution">
    <text evidence="8">The sequence shown here is derived from an EMBL/GenBank/DDBJ whole genome shotgun (WGS) entry which is preliminary data.</text>
</comment>
<evidence type="ECO:0000259" key="7">
    <source>
        <dbReference type="PROSITE" id="PS51918"/>
    </source>
</evidence>
<keyword evidence="2" id="KW-0004">4Fe-4S</keyword>
<protein>
    <submittedName>
        <fullName evidence="8">Radical SAM protein</fullName>
    </submittedName>
</protein>
<evidence type="ECO:0000313" key="8">
    <source>
        <dbReference type="EMBL" id="MDJ1485610.1"/>
    </source>
</evidence>
<dbReference type="InterPro" id="IPR058240">
    <property type="entry name" value="rSAM_sf"/>
</dbReference>
<gene>
    <name evidence="8" type="ORF">QNI16_34285</name>
</gene>
<evidence type="ECO:0000256" key="2">
    <source>
        <dbReference type="ARBA" id="ARBA00022485"/>
    </source>
</evidence>
<proteinExistence type="predicted"/>
<dbReference type="InterPro" id="IPR007197">
    <property type="entry name" value="rSAM"/>
</dbReference>
<keyword evidence="4" id="KW-0479">Metal-binding</keyword>
<dbReference type="Proteomes" id="UP001241110">
    <property type="component" value="Unassembled WGS sequence"/>
</dbReference>
<dbReference type="RefSeq" id="WP_313988384.1">
    <property type="nucleotide sequence ID" value="NZ_JASJOS010000021.1"/>
</dbReference>
<dbReference type="SFLD" id="SFLDG01386">
    <property type="entry name" value="main_SPASM_domain-containing"/>
    <property type="match status" value="1"/>
</dbReference>
<organism evidence="8 9">
    <name type="scientific">Xanthocytophaga flava</name>
    <dbReference type="NCBI Taxonomy" id="3048013"/>
    <lineage>
        <taxon>Bacteria</taxon>
        <taxon>Pseudomonadati</taxon>
        <taxon>Bacteroidota</taxon>
        <taxon>Cytophagia</taxon>
        <taxon>Cytophagales</taxon>
        <taxon>Rhodocytophagaceae</taxon>
        <taxon>Xanthocytophaga</taxon>
    </lineage>
</organism>
<evidence type="ECO:0000256" key="5">
    <source>
        <dbReference type="ARBA" id="ARBA00023004"/>
    </source>
</evidence>
<keyword evidence="5" id="KW-0408">Iron</keyword>
<evidence type="ECO:0000256" key="6">
    <source>
        <dbReference type="ARBA" id="ARBA00023014"/>
    </source>
</evidence>
<evidence type="ECO:0000313" key="9">
    <source>
        <dbReference type="Proteomes" id="UP001241110"/>
    </source>
</evidence>
<dbReference type="InterPro" id="IPR013785">
    <property type="entry name" value="Aldolase_TIM"/>
</dbReference>
<evidence type="ECO:0000256" key="1">
    <source>
        <dbReference type="ARBA" id="ARBA00001966"/>
    </source>
</evidence>
<keyword evidence="3" id="KW-0949">S-adenosyl-L-methionine</keyword>
<dbReference type="PANTHER" id="PTHR43273:SF8">
    <property type="entry name" value="RADICAL SAM DOMAIN PROTEIN"/>
    <property type="match status" value="1"/>
</dbReference>
<dbReference type="Gene3D" id="3.20.20.70">
    <property type="entry name" value="Aldolase class I"/>
    <property type="match status" value="1"/>
</dbReference>
<dbReference type="PANTHER" id="PTHR43273">
    <property type="entry name" value="ANAEROBIC SULFATASE-MATURATING ENZYME HOMOLOG ASLB-RELATED"/>
    <property type="match status" value="1"/>
</dbReference>
<comment type="cofactor">
    <cofactor evidence="1">
        <name>[4Fe-4S] cluster</name>
        <dbReference type="ChEBI" id="CHEBI:49883"/>
    </cofactor>
</comment>
<dbReference type="SFLD" id="SFLDG01072">
    <property type="entry name" value="dehydrogenase_like"/>
    <property type="match status" value="1"/>
</dbReference>
<dbReference type="Pfam" id="PF04055">
    <property type="entry name" value="Radical_SAM"/>
    <property type="match status" value="1"/>
</dbReference>
<dbReference type="SUPFAM" id="SSF102114">
    <property type="entry name" value="Radical SAM enzymes"/>
    <property type="match status" value="1"/>
</dbReference>
<dbReference type="GO" id="GO:0016491">
    <property type="term" value="F:oxidoreductase activity"/>
    <property type="evidence" value="ECO:0007669"/>
    <property type="project" value="InterPro"/>
</dbReference>